<comment type="cofactor">
    <cofactor evidence="5">
        <name>Mg(2+)</name>
        <dbReference type="ChEBI" id="CHEBI:18420"/>
    </cofactor>
</comment>
<feature type="binding site" evidence="4">
    <location>
        <position position="48"/>
    </location>
    <ligand>
        <name>substrate</name>
    </ligand>
</feature>
<evidence type="ECO:0000313" key="6">
    <source>
        <dbReference type="EMBL" id="RHC93681.1"/>
    </source>
</evidence>
<dbReference type="Proteomes" id="UP000285773">
    <property type="component" value="Unassembled WGS sequence"/>
</dbReference>
<dbReference type="GO" id="GO:0005524">
    <property type="term" value="F:ATP binding"/>
    <property type="evidence" value="ECO:0007669"/>
    <property type="project" value="UniProtKB-KW"/>
</dbReference>
<evidence type="ECO:0000256" key="5">
    <source>
        <dbReference type="RuleBase" id="RU361279"/>
    </source>
</evidence>
<keyword evidence="2 4" id="KW-0547">Nucleotide-binding</keyword>
<evidence type="ECO:0000256" key="1">
    <source>
        <dbReference type="ARBA" id="ARBA00010638"/>
    </source>
</evidence>
<dbReference type="AlphaFoldDB" id="A0A414CFC6"/>
<proteinExistence type="inferred from homology"/>
<dbReference type="EC" id="6.3.3.2" evidence="5"/>
<dbReference type="GO" id="GO:0009396">
    <property type="term" value="P:folic acid-containing compound biosynthetic process"/>
    <property type="evidence" value="ECO:0007669"/>
    <property type="project" value="TreeGrafter"/>
</dbReference>
<dbReference type="GO" id="GO:0035999">
    <property type="term" value="P:tetrahydrofolate interconversion"/>
    <property type="evidence" value="ECO:0007669"/>
    <property type="project" value="TreeGrafter"/>
</dbReference>
<dbReference type="EMBL" id="QSIO01000004">
    <property type="protein sequence ID" value="RHC93681.1"/>
    <property type="molecule type" value="Genomic_DNA"/>
</dbReference>
<dbReference type="RefSeq" id="WP_118096084.1">
    <property type="nucleotide sequence ID" value="NZ_QSIO01000004.1"/>
</dbReference>
<dbReference type="GO" id="GO:0030272">
    <property type="term" value="F:5-formyltetrahydrofolate cyclo-ligase activity"/>
    <property type="evidence" value="ECO:0007669"/>
    <property type="project" value="UniProtKB-EC"/>
</dbReference>
<dbReference type="InterPro" id="IPR024185">
    <property type="entry name" value="FTHF_cligase-like_sf"/>
</dbReference>
<reference evidence="6 7" key="1">
    <citation type="submission" date="2018-08" db="EMBL/GenBank/DDBJ databases">
        <title>A genome reference for cultivated species of the human gut microbiota.</title>
        <authorList>
            <person name="Zou Y."/>
            <person name="Xue W."/>
            <person name="Luo G."/>
        </authorList>
    </citation>
    <scope>NUCLEOTIDE SEQUENCE [LARGE SCALE GENOMIC DNA]</scope>
    <source>
        <strain evidence="6 7">AM33-3BH</strain>
    </source>
</reference>
<evidence type="ECO:0000256" key="4">
    <source>
        <dbReference type="PIRSR" id="PIRSR006806-1"/>
    </source>
</evidence>
<dbReference type="Gene3D" id="3.40.50.10420">
    <property type="entry name" value="NagB/RpiA/CoA transferase-like"/>
    <property type="match status" value="1"/>
</dbReference>
<sequence length="179" mass="20279">MKKTLRKETIAVMKRLPESVKTQADEQLTQRLLELPAFQEAQTLATYLSMGHEFSTAGLIQAALELGKCVCVPRTYPQGRMEFVEYDPDILEKTRFGLLEPNEQGKVVDKAEIDLIHVPGLVFQSKGYRIGYGGGYYDRYLADFAGKTVSTIYSIQQKEFQPDVFDQAVQEVLVYEVTL</sequence>
<dbReference type="SUPFAM" id="SSF100950">
    <property type="entry name" value="NagB/RpiA/CoA transferase-like"/>
    <property type="match status" value="1"/>
</dbReference>
<comment type="caution">
    <text evidence="6">The sequence shown here is derived from an EMBL/GenBank/DDBJ whole genome shotgun (WGS) entry which is preliminary data.</text>
</comment>
<comment type="catalytic activity">
    <reaction evidence="5">
        <text>(6S)-5-formyl-5,6,7,8-tetrahydrofolate + ATP = (6R)-5,10-methenyltetrahydrofolate + ADP + phosphate</text>
        <dbReference type="Rhea" id="RHEA:10488"/>
        <dbReference type="ChEBI" id="CHEBI:30616"/>
        <dbReference type="ChEBI" id="CHEBI:43474"/>
        <dbReference type="ChEBI" id="CHEBI:57455"/>
        <dbReference type="ChEBI" id="CHEBI:57457"/>
        <dbReference type="ChEBI" id="CHEBI:456216"/>
        <dbReference type="EC" id="6.3.3.2"/>
    </reaction>
</comment>
<gene>
    <name evidence="6" type="ORF">DW820_08820</name>
</gene>
<evidence type="ECO:0000256" key="2">
    <source>
        <dbReference type="ARBA" id="ARBA00022741"/>
    </source>
</evidence>
<dbReference type="PIRSF" id="PIRSF006806">
    <property type="entry name" value="FTHF_cligase"/>
    <property type="match status" value="1"/>
</dbReference>
<dbReference type="InterPro" id="IPR002698">
    <property type="entry name" value="FTHF_cligase"/>
</dbReference>
<dbReference type="Pfam" id="PF01812">
    <property type="entry name" value="5-FTHF_cyc-lig"/>
    <property type="match status" value="1"/>
</dbReference>
<feature type="binding site" evidence="4">
    <location>
        <begin position="129"/>
        <end position="137"/>
    </location>
    <ligand>
        <name>ATP</name>
        <dbReference type="ChEBI" id="CHEBI:30616"/>
    </ligand>
</feature>
<dbReference type="PANTHER" id="PTHR23407">
    <property type="entry name" value="ATPASE INHIBITOR/5-FORMYLTETRAHYDROFOLATE CYCLO-LIGASE"/>
    <property type="match status" value="1"/>
</dbReference>
<feature type="binding site" evidence="4">
    <location>
        <position position="53"/>
    </location>
    <ligand>
        <name>substrate</name>
    </ligand>
</feature>
<dbReference type="PANTHER" id="PTHR23407:SF1">
    <property type="entry name" value="5-FORMYLTETRAHYDROFOLATE CYCLO-LIGASE"/>
    <property type="match status" value="1"/>
</dbReference>
<dbReference type="NCBIfam" id="TIGR02727">
    <property type="entry name" value="MTHFS_bact"/>
    <property type="match status" value="1"/>
</dbReference>
<protein>
    <recommendedName>
        <fullName evidence="5">5-formyltetrahydrofolate cyclo-ligase</fullName>
        <ecNumber evidence="5">6.3.3.2</ecNumber>
    </recommendedName>
</protein>
<evidence type="ECO:0000256" key="3">
    <source>
        <dbReference type="ARBA" id="ARBA00022840"/>
    </source>
</evidence>
<accession>A0A414CFC6</accession>
<feature type="binding site" evidence="4">
    <location>
        <begin position="2"/>
        <end position="6"/>
    </location>
    <ligand>
        <name>ATP</name>
        <dbReference type="ChEBI" id="CHEBI:30616"/>
    </ligand>
</feature>
<keyword evidence="6" id="KW-0436">Ligase</keyword>
<keyword evidence="3 4" id="KW-0067">ATP-binding</keyword>
<evidence type="ECO:0000313" key="7">
    <source>
        <dbReference type="Proteomes" id="UP000285773"/>
    </source>
</evidence>
<comment type="similarity">
    <text evidence="1 5">Belongs to the 5-formyltetrahydrofolate cyclo-ligase family.</text>
</comment>
<dbReference type="InterPro" id="IPR037171">
    <property type="entry name" value="NagB/RpiA_transferase-like"/>
</dbReference>
<name>A0A414CFC6_STRPA</name>
<dbReference type="GO" id="GO:0046872">
    <property type="term" value="F:metal ion binding"/>
    <property type="evidence" value="ECO:0007669"/>
    <property type="project" value="UniProtKB-KW"/>
</dbReference>
<keyword evidence="5" id="KW-0479">Metal-binding</keyword>
<organism evidence="6 7">
    <name type="scientific">Streptococcus parasanguinis</name>
    <dbReference type="NCBI Taxonomy" id="1318"/>
    <lineage>
        <taxon>Bacteria</taxon>
        <taxon>Bacillati</taxon>
        <taxon>Bacillota</taxon>
        <taxon>Bacilli</taxon>
        <taxon>Lactobacillales</taxon>
        <taxon>Streptococcaceae</taxon>
        <taxon>Streptococcus</taxon>
    </lineage>
</organism>
<keyword evidence="5" id="KW-0460">Magnesium</keyword>